<proteinExistence type="predicted"/>
<protein>
    <submittedName>
        <fullName evidence="1">Uncharacterized protein</fullName>
    </submittedName>
</protein>
<accession>A0A2U3K6W9</accession>
<organism evidence="1 2">
    <name type="scientific">Candidatus Desulfosporosinus infrequens</name>
    <dbReference type="NCBI Taxonomy" id="2043169"/>
    <lineage>
        <taxon>Bacteria</taxon>
        <taxon>Bacillati</taxon>
        <taxon>Bacillota</taxon>
        <taxon>Clostridia</taxon>
        <taxon>Eubacteriales</taxon>
        <taxon>Desulfitobacteriaceae</taxon>
        <taxon>Desulfosporosinus</taxon>
    </lineage>
</organism>
<dbReference type="EMBL" id="OMOF01000057">
    <property type="protein sequence ID" value="SPF35422.1"/>
    <property type="molecule type" value="Genomic_DNA"/>
</dbReference>
<evidence type="ECO:0000313" key="1">
    <source>
        <dbReference type="EMBL" id="SPF35422.1"/>
    </source>
</evidence>
<dbReference type="AlphaFoldDB" id="A0A2U3K6W9"/>
<gene>
    <name evidence="1" type="ORF">SBF1_150025</name>
</gene>
<name>A0A2U3K6W9_9FIRM</name>
<dbReference type="Proteomes" id="UP000238916">
    <property type="component" value="Unassembled WGS sequence"/>
</dbReference>
<reference evidence="2" key="1">
    <citation type="submission" date="2018-02" db="EMBL/GenBank/DDBJ databases">
        <authorList>
            <person name="Hausmann B."/>
        </authorList>
    </citation>
    <scope>NUCLEOTIDE SEQUENCE [LARGE SCALE GENOMIC DNA]</scope>
    <source>
        <strain evidence="2">Peat soil MAG SbF1</strain>
    </source>
</reference>
<evidence type="ECO:0000313" key="2">
    <source>
        <dbReference type="Proteomes" id="UP000238916"/>
    </source>
</evidence>
<sequence length="63" mass="7071">MESGPLRSGLVSTLVAMKVSKKNKEHKQRLFFVPKCGNRGLTSVAVFNLKRTRILYYASLGPF</sequence>